<keyword evidence="4" id="KW-1185">Reference proteome</keyword>
<dbReference type="Proteomes" id="UP001057085">
    <property type="component" value="Segment"/>
</dbReference>
<proteinExistence type="predicted"/>
<feature type="domain" description="Phage tail tape measure protein" evidence="2">
    <location>
        <begin position="312"/>
        <end position="486"/>
    </location>
</feature>
<evidence type="ECO:0000313" key="4">
    <source>
        <dbReference type="Proteomes" id="UP001057085"/>
    </source>
</evidence>
<evidence type="ECO:0000259" key="2">
    <source>
        <dbReference type="Pfam" id="PF10145"/>
    </source>
</evidence>
<evidence type="ECO:0000256" key="1">
    <source>
        <dbReference type="SAM" id="MobiDB-lite"/>
    </source>
</evidence>
<reference evidence="3" key="1">
    <citation type="submission" date="2022-04" db="EMBL/GenBank/DDBJ databases">
        <authorList>
            <person name="Hwangbo M."/>
            <person name="Wang B."/>
            <person name="Yang S.-H."/>
            <person name="Gill J.J."/>
            <person name="Chu K.-H."/>
            <person name="Young R."/>
        </authorList>
    </citation>
    <scope>NUCLEOTIDE SEQUENCE</scope>
</reference>
<protein>
    <submittedName>
        <fullName evidence="3">Tape measure protein</fullName>
    </submittedName>
</protein>
<dbReference type="InterPro" id="IPR010090">
    <property type="entry name" value="Phage_tape_meas"/>
</dbReference>
<sequence length="1585" mass="166936">MATRVAELYAELTLRDDSLNEGLEGARDNLNQLGQASDQAATQAQRGAARQAQAYREIQKETEKAYNAARTQASRAVTATERVEVVERRLADAVREHGRESEQAQRVERQLTQARGDAERIARNAERANDNYRISLQRTEQAQRDASRAAEQAGTSLRDLMQTSERAGRSMREAIPEEGQVNRFSAALSRAASSTTQFSASGTQMGGNFLSGFADSVGDLAGKTGPIAGSLLGVAALGLTAGALLMGAIKDGMAQEKNLDLFQAQTGITEAQARKFGLAAGEAYADVFGSSVEENLSTLKLALQSNIIDPAASQRDAEAVVANLDTITAALDGEVSMSVAAVSALMSNGLAASAQEASDMIANAVGGSANKEGDLLEVVKEYSSGWKNAGLSAEYALALIEQSTDNGADNADRAGDSLREFGRRVTEEGDTIVAALNDIGLNGTDMYAAFKRGGSDAEDAFDQAFDKIRSIEDPVKRNQAAMALLGDTAGDFIGSLAQWDPSKALADFGEFEGAAGRLASTIGGNAATSVEGASRAIGLAADGLKGALASAAGPYIQDFADTISNNRAGVIQFFIDAGNAGFEAAKAVLSFVEGGLRGLADFSGSAAEAGASFLEMGANIIAVGDAIPGFGTLMGLATGDAAGKLRDLADATRAGGEGVHDVLIGAAEGINGTLLPALDQMQTKFNDVAGGMKDSAAFNDATAKMSKSIGEVGVQADGSKMKLEGFTGAAGQMVPPGLAESITKVKDGLQEQIRTGIEAGNTIEQLTAQYGGNRVALIEQLMATGMSNDAALNYINTLGLTPELINTVINQPGMPEAQYALDQLKIKIIDTPDSKTIVTEALTEEAIYKLREVGYTVETMKDGTVRITADTKQGEADVQAFIERDRWATVKLKAEFYANQYFNADGSPKNVAGPTNYGAANNGPQYGPVVQRADGAVMAGKFAAGGFNAAPGFDKLPDWATIMSPRNNLIQWAEPETQGEAFIPLAFNKRARSMNILAEVARRFGVRLINDEYNKVFNGDPSSLTADTDPTGWRALLGGQYSERSRRLGVEESNPLVAAVLGMRQMIVNGNYDGNLRALGIEEDNPLVDGMLSGRKLSFADGGIVDSLTGIQQSKFPALQVTDTYRPGAADYHGAGQAVDFSNGSGNTDDQLAFANYMADNYKDQLAELIYIDPRFGRCIKDGKFVPDSFYAGAGDHTNHVHVAAKEALSESPTQSSQGPDNRSEREKIVDTIVAEGRRRGISEKGIKAAIAAGLAETDLQNLDYGMDGDNAGILQQRDNGAWGTLEDRKDPARAAGMFYDKLDDFDYESMDPADAAQMVQQSGTADGSNYRAELAEADQLYADSVARGTSTSPTAGASPSSSSGSSMSGGLQDVRVTNFSDLVDALKQGSDASKPQDPQPWLTGNLKMYANGGIEDHSPQIARPGDYRVFGEPETEGEAYIPFAMAKRARALAIWRETGRRLGVAAYAGGGFGGYSGPDTEDVMKPRNLYDAAALATGIGFTAVSGGASLLEMAQSGKWDLSKLVPSFDTSNNDIPGLGKAFDQMTQQLQEITDTLQKGGMIQVDIDVDSNGVPSVSFTKAGLA</sequence>
<gene>
    <name evidence="3" type="ORF">Mbo4_015</name>
</gene>
<feature type="region of interest" description="Disordered" evidence="1">
    <location>
        <begin position="94"/>
        <end position="117"/>
    </location>
</feature>
<evidence type="ECO:0000313" key="3">
    <source>
        <dbReference type="EMBL" id="URG17505.1"/>
    </source>
</evidence>
<feature type="compositionally biased region" description="Polar residues" evidence="1">
    <location>
        <begin position="1211"/>
        <end position="1221"/>
    </location>
</feature>
<feature type="region of interest" description="Disordered" evidence="1">
    <location>
        <begin position="1207"/>
        <end position="1226"/>
    </location>
</feature>
<dbReference type="Pfam" id="PF10145">
    <property type="entry name" value="PhageMin_Tail"/>
    <property type="match status" value="1"/>
</dbReference>
<feature type="compositionally biased region" description="Low complexity" evidence="1">
    <location>
        <begin position="1349"/>
        <end position="1371"/>
    </location>
</feature>
<feature type="region of interest" description="Disordered" evidence="1">
    <location>
        <begin position="1348"/>
        <end position="1372"/>
    </location>
</feature>
<feature type="compositionally biased region" description="Basic and acidic residues" evidence="1">
    <location>
        <begin position="94"/>
        <end position="109"/>
    </location>
</feature>
<dbReference type="EMBL" id="ON191532">
    <property type="protein sequence ID" value="URG17505.1"/>
    <property type="molecule type" value="Genomic_DNA"/>
</dbReference>
<name>A0A9E7IH22_9CAUD</name>
<accession>A0A9E7IH22</accession>
<dbReference type="GO" id="GO:0098003">
    <property type="term" value="P:viral tail assembly"/>
    <property type="evidence" value="ECO:0007669"/>
    <property type="project" value="UniProtKB-KW"/>
</dbReference>
<organism evidence="3 4">
    <name type="scientific">Rhodococcus phage Mbo4</name>
    <dbReference type="NCBI Taxonomy" id="2936912"/>
    <lineage>
        <taxon>Viruses</taxon>
        <taxon>Duplodnaviria</taxon>
        <taxon>Heunggongvirae</taxon>
        <taxon>Uroviricota</taxon>
        <taxon>Caudoviricetes</taxon>
        <taxon>Mboquatrovirus</taxon>
        <taxon>Mboquatrovirus Mbo4</taxon>
    </lineage>
</organism>